<dbReference type="SUPFAM" id="SSF53067">
    <property type="entry name" value="Actin-like ATPase domain"/>
    <property type="match status" value="1"/>
</dbReference>
<dbReference type="Gene3D" id="3.30.420.40">
    <property type="match status" value="2"/>
</dbReference>
<evidence type="ECO:0000256" key="3">
    <source>
        <dbReference type="ARBA" id="ARBA00022629"/>
    </source>
</evidence>
<accession>A0A0M0G5B2</accession>
<organism evidence="4 5">
    <name type="scientific">Rossellomorea marisflavi</name>
    <dbReference type="NCBI Taxonomy" id="189381"/>
    <lineage>
        <taxon>Bacteria</taxon>
        <taxon>Bacillati</taxon>
        <taxon>Bacillota</taxon>
        <taxon>Bacilli</taxon>
        <taxon>Bacillales</taxon>
        <taxon>Bacillaceae</taxon>
        <taxon>Rossellomorea</taxon>
    </lineage>
</organism>
<dbReference type="InterPro" id="IPR036388">
    <property type="entry name" value="WH-like_DNA-bd_sf"/>
</dbReference>
<name>A0A0M0G5B2_9BACI</name>
<sequence>MKQSWNQSSMKHENKRLVLQQIIADEPISRADLAKRCGLNKATVSSLVAELMDESLVKEAGIGESSGGRRPVLLYFSREAGYALGLNVEAATVEAALTDLKGTIISQETFPAGDTAYESTLRTMEEALDWAQKVVPASPHGIIGVGVAVPGMIDRSGTVLNAPNLQWRDRPLKHDLEDRLKLPVLIENEANAGAYREYQTRPDADESLVYISIGTGIGAGIVLNGSLYRGQSGYAGEIGHMTLDFQGPRCTCGNSGCLELYASEPALVEKARGSGLEDCKDFDSLVNSAGNGHELALSLFTEAGRALGSGVVSAIHAYDTKHIIIASRGGEWMKNAVRDTVRAKALPHYRDDLDLVFLDTRLPVASLGVAGLMVDEFLKGQNAVEKGRE</sequence>
<comment type="caution">
    <text evidence="4">The sequence shown here is derived from an EMBL/GenBank/DDBJ whole genome shotgun (WGS) entry which is preliminary data.</text>
</comment>
<evidence type="ECO:0000313" key="4">
    <source>
        <dbReference type="EMBL" id="KON84727.1"/>
    </source>
</evidence>
<gene>
    <name evidence="4" type="ORF">AF331_11925</name>
</gene>
<dbReference type="RefSeq" id="WP_053428326.1">
    <property type="nucleotide sequence ID" value="NZ_LGUE01000004.1"/>
</dbReference>
<dbReference type="InterPro" id="IPR000600">
    <property type="entry name" value="ROK"/>
</dbReference>
<comment type="function">
    <text evidence="1">Transcriptional repressor of xylose-utilizing enzymes.</text>
</comment>
<dbReference type="Pfam" id="PF00480">
    <property type="entry name" value="ROK"/>
    <property type="match status" value="1"/>
</dbReference>
<dbReference type="PANTHER" id="PTHR18964">
    <property type="entry name" value="ROK (REPRESSOR, ORF, KINASE) FAMILY"/>
    <property type="match status" value="1"/>
</dbReference>
<dbReference type="Pfam" id="PF13412">
    <property type="entry name" value="HTH_24"/>
    <property type="match status" value="1"/>
</dbReference>
<dbReference type="OrthoDB" id="9796533at2"/>
<dbReference type="PROSITE" id="PS01125">
    <property type="entry name" value="ROK"/>
    <property type="match status" value="1"/>
</dbReference>
<dbReference type="Proteomes" id="UP000037405">
    <property type="component" value="Unassembled WGS sequence"/>
</dbReference>
<keyword evidence="3" id="KW-0859">Xylose metabolism</keyword>
<dbReference type="InterPro" id="IPR049874">
    <property type="entry name" value="ROK_cs"/>
</dbReference>
<evidence type="ECO:0000313" key="5">
    <source>
        <dbReference type="Proteomes" id="UP000037405"/>
    </source>
</evidence>
<dbReference type="PANTHER" id="PTHR18964:SF149">
    <property type="entry name" value="BIFUNCTIONAL UDP-N-ACETYLGLUCOSAMINE 2-EPIMERASE_N-ACETYLMANNOSAMINE KINASE"/>
    <property type="match status" value="1"/>
</dbReference>
<protein>
    <submittedName>
        <fullName evidence="4">Uncharacterized protein</fullName>
    </submittedName>
</protein>
<dbReference type="PATRIC" id="fig|189381.12.peg.2408"/>
<dbReference type="InterPro" id="IPR043129">
    <property type="entry name" value="ATPase_NBD"/>
</dbReference>
<dbReference type="EMBL" id="LGUE01000004">
    <property type="protein sequence ID" value="KON84727.1"/>
    <property type="molecule type" value="Genomic_DNA"/>
</dbReference>
<dbReference type="STRING" id="189381.GCA_900166615_01510"/>
<evidence type="ECO:0000256" key="2">
    <source>
        <dbReference type="ARBA" id="ARBA00006479"/>
    </source>
</evidence>
<evidence type="ECO:0000256" key="1">
    <source>
        <dbReference type="ARBA" id="ARBA00002486"/>
    </source>
</evidence>
<keyword evidence="5" id="KW-1185">Reference proteome</keyword>
<keyword evidence="3" id="KW-0119">Carbohydrate metabolism</keyword>
<proteinExistence type="inferred from homology"/>
<reference evidence="5" key="1">
    <citation type="submission" date="2015-07" db="EMBL/GenBank/DDBJ databases">
        <title>Fjat-14235 jcm11544.</title>
        <authorList>
            <person name="Liu B."/>
            <person name="Wang J."/>
            <person name="Zhu Y."/>
            <person name="Liu G."/>
            <person name="Chen Q."/>
            <person name="Chen Z."/>
            <person name="Lan J."/>
            <person name="Che J."/>
            <person name="Ge C."/>
            <person name="Shi H."/>
            <person name="Pan Z."/>
            <person name="Liu X."/>
        </authorList>
    </citation>
    <scope>NUCLEOTIDE SEQUENCE [LARGE SCALE GENOMIC DNA]</scope>
    <source>
        <strain evidence="5">JCM 11544</strain>
    </source>
</reference>
<dbReference type="Gene3D" id="1.10.10.10">
    <property type="entry name" value="Winged helix-like DNA-binding domain superfamily/Winged helix DNA-binding domain"/>
    <property type="match status" value="1"/>
</dbReference>
<dbReference type="GO" id="GO:0042732">
    <property type="term" value="P:D-xylose metabolic process"/>
    <property type="evidence" value="ECO:0007669"/>
    <property type="project" value="UniProtKB-KW"/>
</dbReference>
<dbReference type="CDD" id="cd24076">
    <property type="entry name" value="ASKHA_ATPase_ROK_BsXylR-like"/>
    <property type="match status" value="1"/>
</dbReference>
<dbReference type="SUPFAM" id="SSF46785">
    <property type="entry name" value="Winged helix' DNA-binding domain"/>
    <property type="match status" value="1"/>
</dbReference>
<dbReference type="AlphaFoldDB" id="A0A0M0G5B2"/>
<comment type="similarity">
    <text evidence="2">Belongs to the ROK (NagC/XylR) family.</text>
</comment>
<dbReference type="InterPro" id="IPR036390">
    <property type="entry name" value="WH_DNA-bd_sf"/>
</dbReference>